<dbReference type="Pfam" id="PF08031">
    <property type="entry name" value="BBE"/>
    <property type="match status" value="1"/>
</dbReference>
<sequence>MVSFPAALVQSTLALTGPNARNLTQLFGPSLSAEAQIIFPTTPQWDTNVRQRWSVYQEPTYLGAIKPATTSDIQEVIKIADANEIPFFATGGGHGISDYSAFEGITIDLGNFKAVHLNETTNHLTVGAATEYSQLGDLLYNAGKELPLASCPCVGVVGATLGAGIGPLVGLRGPMLDALESVDVVTADGSLVTASATRNPDLFWALRGAGFNFGIVVSATYRVFDITNGGQVMMADLIFPASANRSVWETLQLFDDVLSAKLAITVVAVYNREIEQPVIVVHAVYFGPQTDGEKLLQPFRDLGPLVSNIGMVQQNEMFPADHGACVPNQRINLYTVAFRQTDPPSLESYYAHLVDMWQSWPDYDGRLLIMRYATDTALTVPDSDTAYPWRDAIAHMNLENFYTDPAHDKHINELVVSARERFSSSSGYSSLATYSNFAHGDEGPESWYSARKLPRLSATKRIWDPKGLFSWHNPVPRHWKRPETEL</sequence>
<evidence type="ECO:0000313" key="7">
    <source>
        <dbReference type="EMBL" id="KAK9772990.1"/>
    </source>
</evidence>
<dbReference type="InterPro" id="IPR050416">
    <property type="entry name" value="FAD-linked_Oxidoreductase"/>
</dbReference>
<dbReference type="InterPro" id="IPR016169">
    <property type="entry name" value="FAD-bd_PCMH_sub2"/>
</dbReference>
<dbReference type="Pfam" id="PF01565">
    <property type="entry name" value="FAD_binding_4"/>
    <property type="match status" value="1"/>
</dbReference>
<gene>
    <name evidence="7" type="ORF">SCAR479_10320</name>
</gene>
<dbReference type="InterPro" id="IPR012951">
    <property type="entry name" value="BBE"/>
</dbReference>
<dbReference type="Proteomes" id="UP001465668">
    <property type="component" value="Unassembled WGS sequence"/>
</dbReference>
<organism evidence="7 8">
    <name type="scientific">Seiridium cardinale</name>
    <dbReference type="NCBI Taxonomy" id="138064"/>
    <lineage>
        <taxon>Eukaryota</taxon>
        <taxon>Fungi</taxon>
        <taxon>Dikarya</taxon>
        <taxon>Ascomycota</taxon>
        <taxon>Pezizomycotina</taxon>
        <taxon>Sordariomycetes</taxon>
        <taxon>Xylariomycetidae</taxon>
        <taxon>Amphisphaeriales</taxon>
        <taxon>Sporocadaceae</taxon>
        <taxon>Seiridium</taxon>
    </lineage>
</organism>
<keyword evidence="8" id="KW-1185">Reference proteome</keyword>
<dbReference type="InterPro" id="IPR036318">
    <property type="entry name" value="FAD-bd_PCMH-like_sf"/>
</dbReference>
<accession>A0ABR2XH37</accession>
<comment type="caution">
    <text evidence="7">The sequence shown here is derived from an EMBL/GenBank/DDBJ whole genome shotgun (WGS) entry which is preliminary data.</text>
</comment>
<dbReference type="InterPro" id="IPR016166">
    <property type="entry name" value="FAD-bd_PCMH"/>
</dbReference>
<evidence type="ECO:0000256" key="3">
    <source>
        <dbReference type="ARBA" id="ARBA00022729"/>
    </source>
</evidence>
<evidence type="ECO:0000256" key="4">
    <source>
        <dbReference type="ARBA" id="ARBA00022827"/>
    </source>
</evidence>
<evidence type="ECO:0000256" key="5">
    <source>
        <dbReference type="ARBA" id="ARBA00023002"/>
    </source>
</evidence>
<dbReference type="Gene3D" id="3.30.465.10">
    <property type="match status" value="1"/>
</dbReference>
<dbReference type="PROSITE" id="PS51387">
    <property type="entry name" value="FAD_PCMH"/>
    <property type="match status" value="1"/>
</dbReference>
<evidence type="ECO:0000259" key="6">
    <source>
        <dbReference type="PROSITE" id="PS51387"/>
    </source>
</evidence>
<dbReference type="EMBL" id="JARVKM010000055">
    <property type="protein sequence ID" value="KAK9772990.1"/>
    <property type="molecule type" value="Genomic_DNA"/>
</dbReference>
<dbReference type="PANTHER" id="PTHR42973:SF32">
    <property type="entry name" value="FAD-LINKED OXIDOREDUCTASE AFOF"/>
    <property type="match status" value="1"/>
</dbReference>
<keyword evidence="4" id="KW-0274">FAD</keyword>
<reference evidence="7 8" key="1">
    <citation type="submission" date="2024-02" db="EMBL/GenBank/DDBJ databases">
        <title>First draft genome assembly of two strains of Seiridium cardinale.</title>
        <authorList>
            <person name="Emiliani G."/>
            <person name="Scali E."/>
        </authorList>
    </citation>
    <scope>NUCLEOTIDE SEQUENCE [LARGE SCALE GENOMIC DNA]</scope>
    <source>
        <strain evidence="7 8">BM-138-000479</strain>
    </source>
</reference>
<keyword evidence="3" id="KW-0732">Signal</keyword>
<keyword evidence="2" id="KW-0285">Flavoprotein</keyword>
<dbReference type="InterPro" id="IPR006094">
    <property type="entry name" value="Oxid_FAD_bind_N"/>
</dbReference>
<evidence type="ECO:0000256" key="2">
    <source>
        <dbReference type="ARBA" id="ARBA00022630"/>
    </source>
</evidence>
<evidence type="ECO:0000313" key="8">
    <source>
        <dbReference type="Proteomes" id="UP001465668"/>
    </source>
</evidence>
<feature type="domain" description="FAD-binding PCMH-type" evidence="6">
    <location>
        <begin position="57"/>
        <end position="226"/>
    </location>
</feature>
<keyword evidence="5" id="KW-0560">Oxidoreductase</keyword>
<name>A0ABR2XH37_9PEZI</name>
<dbReference type="PANTHER" id="PTHR42973">
    <property type="entry name" value="BINDING OXIDOREDUCTASE, PUTATIVE (AFU_ORTHOLOGUE AFUA_1G17690)-RELATED"/>
    <property type="match status" value="1"/>
</dbReference>
<protein>
    <submittedName>
        <fullName evidence="7">FAD-binding PCMH-type domain-containing protein</fullName>
    </submittedName>
</protein>
<evidence type="ECO:0000256" key="1">
    <source>
        <dbReference type="ARBA" id="ARBA00005466"/>
    </source>
</evidence>
<proteinExistence type="inferred from homology"/>
<comment type="similarity">
    <text evidence="1">Belongs to the oxygen-dependent FAD-linked oxidoreductase family.</text>
</comment>
<dbReference type="SUPFAM" id="SSF56176">
    <property type="entry name" value="FAD-binding/transporter-associated domain-like"/>
    <property type="match status" value="1"/>
</dbReference>
<dbReference type="Gene3D" id="3.40.462.20">
    <property type="match status" value="1"/>
</dbReference>